<evidence type="ECO:0000259" key="1">
    <source>
        <dbReference type="Pfam" id="PF00652"/>
    </source>
</evidence>
<sequence>MMHWEREYFWQEEYTERAWCMECVKCEELSGAEGNSGCRDSNSNSFDCASEDQLWLQDCGGPAKGTAVFTIVRYDSSDQIRVQGSDLCLTLVHPRFINLQPCDEADMLQRWRGFDRNQSFDLRPAQDNNGCLSQSHQPRAGEIIFNGGCVLAYKWNTAFWDAIPA</sequence>
<dbReference type="PROSITE" id="PS50231">
    <property type="entry name" value="RICIN_B_LECTIN"/>
    <property type="match status" value="1"/>
</dbReference>
<name>A0A8J9X5B2_PHATR</name>
<dbReference type="Proteomes" id="UP000836788">
    <property type="component" value="Chromosome 14"/>
</dbReference>
<dbReference type="SUPFAM" id="SSF50370">
    <property type="entry name" value="Ricin B-like lectins"/>
    <property type="match status" value="1"/>
</dbReference>
<dbReference type="Pfam" id="PF00652">
    <property type="entry name" value="Ricin_B_lectin"/>
    <property type="match status" value="1"/>
</dbReference>
<reference evidence="2" key="1">
    <citation type="submission" date="2022-02" db="EMBL/GenBank/DDBJ databases">
        <authorList>
            <person name="Giguere J D."/>
        </authorList>
    </citation>
    <scope>NUCLEOTIDE SEQUENCE</scope>
    <source>
        <strain evidence="2">CCAP 1055/1</strain>
    </source>
</reference>
<accession>A0A8J9X5B2</accession>
<proteinExistence type="predicted"/>
<dbReference type="EMBL" id="OU594955">
    <property type="protein sequence ID" value="CAG9281142.1"/>
    <property type="molecule type" value="Genomic_DNA"/>
</dbReference>
<dbReference type="InterPro" id="IPR000772">
    <property type="entry name" value="Ricin_B_lectin"/>
</dbReference>
<feature type="domain" description="Ricin B lectin" evidence="1">
    <location>
        <begin position="35"/>
        <end position="139"/>
    </location>
</feature>
<protein>
    <recommendedName>
        <fullName evidence="1">Ricin B lectin domain-containing protein</fullName>
    </recommendedName>
</protein>
<dbReference type="InterPro" id="IPR035992">
    <property type="entry name" value="Ricin_B-like_lectins"/>
</dbReference>
<evidence type="ECO:0000313" key="2">
    <source>
        <dbReference type="EMBL" id="CAG9281142.1"/>
    </source>
</evidence>
<gene>
    <name evidence="2" type="ORF">PTTT1_LOCUS15548</name>
</gene>
<organism evidence="2">
    <name type="scientific">Phaeodactylum tricornutum</name>
    <name type="common">Diatom</name>
    <dbReference type="NCBI Taxonomy" id="2850"/>
    <lineage>
        <taxon>Eukaryota</taxon>
        <taxon>Sar</taxon>
        <taxon>Stramenopiles</taxon>
        <taxon>Ochrophyta</taxon>
        <taxon>Bacillariophyta</taxon>
        <taxon>Bacillariophyceae</taxon>
        <taxon>Bacillariophycidae</taxon>
        <taxon>Naviculales</taxon>
        <taxon>Phaeodactylaceae</taxon>
        <taxon>Phaeodactylum</taxon>
    </lineage>
</organism>
<dbReference type="AlphaFoldDB" id="A0A8J9X5B2"/>